<evidence type="ECO:0000256" key="3">
    <source>
        <dbReference type="SAM" id="Phobius"/>
    </source>
</evidence>
<dbReference type="InterPro" id="IPR002347">
    <property type="entry name" value="SDR_fam"/>
</dbReference>
<dbReference type="PRINTS" id="PR00081">
    <property type="entry name" value="GDHRDH"/>
</dbReference>
<organism evidence="4 5">
    <name type="scientific">Eufriesea mexicana</name>
    <dbReference type="NCBI Taxonomy" id="516756"/>
    <lineage>
        <taxon>Eukaryota</taxon>
        <taxon>Metazoa</taxon>
        <taxon>Ecdysozoa</taxon>
        <taxon>Arthropoda</taxon>
        <taxon>Hexapoda</taxon>
        <taxon>Insecta</taxon>
        <taxon>Pterygota</taxon>
        <taxon>Neoptera</taxon>
        <taxon>Endopterygota</taxon>
        <taxon>Hymenoptera</taxon>
        <taxon>Apocrita</taxon>
        <taxon>Aculeata</taxon>
        <taxon>Apoidea</taxon>
        <taxon>Anthophila</taxon>
        <taxon>Apidae</taxon>
        <taxon>Eufriesea</taxon>
    </lineage>
</organism>
<dbReference type="Gene3D" id="3.40.50.720">
    <property type="entry name" value="NAD(P)-binding Rossmann-like Domain"/>
    <property type="match status" value="1"/>
</dbReference>
<comment type="similarity">
    <text evidence="1">Belongs to the short-chain dehydrogenases/reductases (SDR) family.</text>
</comment>
<evidence type="ECO:0000256" key="1">
    <source>
        <dbReference type="ARBA" id="ARBA00006484"/>
    </source>
</evidence>
<proteinExistence type="inferred from homology"/>
<dbReference type="SUPFAM" id="SSF51735">
    <property type="entry name" value="NAD(P)-binding Rossmann-fold domains"/>
    <property type="match status" value="1"/>
</dbReference>
<keyword evidence="2" id="KW-0560">Oxidoreductase</keyword>
<protein>
    <submittedName>
        <fullName evidence="4">Epidermal retinol dehydrogenase 2</fullName>
    </submittedName>
</protein>
<reference evidence="4 5" key="1">
    <citation type="submission" date="2015-07" db="EMBL/GenBank/DDBJ databases">
        <title>The genome of Eufriesea mexicana.</title>
        <authorList>
            <person name="Pan H."/>
            <person name="Kapheim K."/>
        </authorList>
    </citation>
    <scope>NUCLEOTIDE SEQUENCE [LARGE SCALE GENOMIC DNA]</scope>
    <source>
        <strain evidence="4">0111107269</strain>
        <tissue evidence="4">Whole body</tissue>
    </source>
</reference>
<dbReference type="PANTHER" id="PTHR24322:SF736">
    <property type="entry name" value="RETINOL DEHYDROGENASE 10"/>
    <property type="match status" value="1"/>
</dbReference>
<dbReference type="EMBL" id="KQ769068">
    <property type="protein sequence ID" value="OAD52993.1"/>
    <property type="molecule type" value="Genomic_DNA"/>
</dbReference>
<gene>
    <name evidence="4" type="ORF">WN48_11079</name>
</gene>
<dbReference type="AlphaFoldDB" id="A0A310SCI8"/>
<evidence type="ECO:0000256" key="2">
    <source>
        <dbReference type="ARBA" id="ARBA00023002"/>
    </source>
</evidence>
<keyword evidence="3" id="KW-1133">Transmembrane helix</keyword>
<sequence>MRRDCISEASLCGSLIAETHRPTFSRLMAARPEVGYRQVARIRWFENSREIRAWFEQASSARKKIADSCLLYQALMNCRSSSANQLSFSPRDEIKCLGELSNSISGLRQGLLGGLIDESILAEPRASIISPFPLNPSRNYLAACRTHPTDFKRGVHPTVIAQTMGKQPAECMFSYSSNEKTTLNWRTESCNFLEKLRAYFSDFIYEGSECLMESLRRNLKPPKMLLRMYSLVILILDLVTLLFGIFFAIVIALYRIVKPPPLKNLHGEVAMVVGAGRGIGRELAIHLCQLGVNVACVDINIDSCDVTVQLASKSLGVAKMYICNIIDKNEVAHTVNIIQSELGEVTMLFHCCSIPSPRALLQDPPEIRHTIDLTVLSHFWLLETVLPCMESVGKGHIVVLSSVAGLSGTATGGSRVSLSTAQFAVQGLAESLHTELRHSNSNIIITLVHVYPFIVGAEVAKDIRFRIPSYFGTMPATEAAKQILDGVRRNYAEFSVPGYLLYLGHILRILPKKASFMLRDLLDTGVDFG</sequence>
<feature type="transmembrane region" description="Helical" evidence="3">
    <location>
        <begin position="226"/>
        <end position="254"/>
    </location>
</feature>
<dbReference type="Pfam" id="PF00106">
    <property type="entry name" value="adh_short"/>
    <property type="match status" value="1"/>
</dbReference>
<dbReference type="InterPro" id="IPR036291">
    <property type="entry name" value="NAD(P)-bd_dom_sf"/>
</dbReference>
<dbReference type="GO" id="GO:0005811">
    <property type="term" value="C:lipid droplet"/>
    <property type="evidence" value="ECO:0007669"/>
    <property type="project" value="TreeGrafter"/>
</dbReference>
<keyword evidence="3" id="KW-0472">Membrane</keyword>
<evidence type="ECO:0000313" key="5">
    <source>
        <dbReference type="Proteomes" id="UP000250275"/>
    </source>
</evidence>
<accession>A0A310SCI8</accession>
<dbReference type="PANTHER" id="PTHR24322">
    <property type="entry name" value="PKSB"/>
    <property type="match status" value="1"/>
</dbReference>
<keyword evidence="3" id="KW-0812">Transmembrane</keyword>
<keyword evidence="5" id="KW-1185">Reference proteome</keyword>
<name>A0A310SCI8_9HYME</name>
<evidence type="ECO:0000313" key="4">
    <source>
        <dbReference type="EMBL" id="OAD52993.1"/>
    </source>
</evidence>
<dbReference type="OrthoDB" id="5840532at2759"/>
<dbReference type="Proteomes" id="UP000250275">
    <property type="component" value="Unassembled WGS sequence"/>
</dbReference>
<dbReference type="GO" id="GO:0016616">
    <property type="term" value="F:oxidoreductase activity, acting on the CH-OH group of donors, NAD or NADP as acceptor"/>
    <property type="evidence" value="ECO:0007669"/>
    <property type="project" value="TreeGrafter"/>
</dbReference>